<protein>
    <submittedName>
        <fullName evidence="1">Uncharacterized protein</fullName>
    </submittedName>
</protein>
<proteinExistence type="predicted"/>
<sequence>MTDEEPVAPSGIVTVDGTCIPYQPRPVWAVPSGGSPSLRPTLVRAVTGGHLLTASVLVLAAVAAAKAAEVAGRLVSRAPSMAVGGDPGQHAVTSGLEISWTRIEIRWPA</sequence>
<gene>
    <name evidence="1" type="ORF">ACFSHS_07980</name>
</gene>
<reference evidence="2" key="1">
    <citation type="journal article" date="2019" name="Int. J. Syst. Evol. Microbiol.">
        <title>The Global Catalogue of Microorganisms (GCM) 10K type strain sequencing project: providing services to taxonomists for standard genome sequencing and annotation.</title>
        <authorList>
            <consortium name="The Broad Institute Genomics Platform"/>
            <consortium name="The Broad Institute Genome Sequencing Center for Infectious Disease"/>
            <person name="Wu L."/>
            <person name="Ma J."/>
        </authorList>
    </citation>
    <scope>NUCLEOTIDE SEQUENCE [LARGE SCALE GENOMIC DNA]</scope>
    <source>
        <strain evidence="2">JCM 3338</strain>
    </source>
</reference>
<evidence type="ECO:0000313" key="2">
    <source>
        <dbReference type="Proteomes" id="UP001597402"/>
    </source>
</evidence>
<organism evidence="1 2">
    <name type="scientific">Blastococcus deserti</name>
    <dbReference type="NCBI Taxonomy" id="2259033"/>
    <lineage>
        <taxon>Bacteria</taxon>
        <taxon>Bacillati</taxon>
        <taxon>Actinomycetota</taxon>
        <taxon>Actinomycetes</taxon>
        <taxon>Geodermatophilales</taxon>
        <taxon>Geodermatophilaceae</taxon>
        <taxon>Blastococcus</taxon>
    </lineage>
</organism>
<accession>A0ABW4X7V5</accession>
<dbReference type="RefSeq" id="WP_376873872.1">
    <property type="nucleotide sequence ID" value="NZ_JBHUHP010000008.1"/>
</dbReference>
<comment type="caution">
    <text evidence="1">The sequence shown here is derived from an EMBL/GenBank/DDBJ whole genome shotgun (WGS) entry which is preliminary data.</text>
</comment>
<name>A0ABW4X7V5_9ACTN</name>
<dbReference type="Proteomes" id="UP001597402">
    <property type="component" value="Unassembled WGS sequence"/>
</dbReference>
<evidence type="ECO:0000313" key="1">
    <source>
        <dbReference type="EMBL" id="MFD2091515.1"/>
    </source>
</evidence>
<keyword evidence="2" id="KW-1185">Reference proteome</keyword>
<dbReference type="EMBL" id="JBHUHP010000008">
    <property type="protein sequence ID" value="MFD2091515.1"/>
    <property type="molecule type" value="Genomic_DNA"/>
</dbReference>